<comment type="subcellular location">
    <subcellularLocation>
        <location evidence="1">Cell membrane</location>
        <topology evidence="1">Multi-pass membrane protein</topology>
    </subcellularLocation>
</comment>
<dbReference type="PANTHER" id="PTHR33932">
    <property type="entry name" value="NA(+)/H(+) ANTIPORTER SUBUNIT B"/>
    <property type="match status" value="1"/>
</dbReference>
<gene>
    <name evidence="9" type="ORF">J2T57_003838</name>
</gene>
<dbReference type="AlphaFoldDB" id="A0AAE3G753"/>
<keyword evidence="6 7" id="KW-0472">Membrane</keyword>
<feature type="transmembrane region" description="Helical" evidence="7">
    <location>
        <begin position="37"/>
        <end position="56"/>
    </location>
</feature>
<reference evidence="9" key="1">
    <citation type="submission" date="2022-03" db="EMBL/GenBank/DDBJ databases">
        <title>Genomic Encyclopedia of Type Strains, Phase III (KMG-III): the genomes of soil and plant-associated and newly described type strains.</title>
        <authorList>
            <person name="Whitman W."/>
        </authorList>
    </citation>
    <scope>NUCLEOTIDE SEQUENCE</scope>
    <source>
        <strain evidence="9">ANL 6-2</strain>
    </source>
</reference>
<dbReference type="InterPro" id="IPR050622">
    <property type="entry name" value="CPA3_antiporter_subunitB"/>
</dbReference>
<dbReference type="GO" id="GO:0005886">
    <property type="term" value="C:plasma membrane"/>
    <property type="evidence" value="ECO:0007669"/>
    <property type="project" value="UniProtKB-SubCell"/>
</dbReference>
<accession>A0AAE3G753</accession>
<evidence type="ECO:0000256" key="7">
    <source>
        <dbReference type="SAM" id="Phobius"/>
    </source>
</evidence>
<sequence>MSAMGSLILRTAARFLLPLLLLFSIFVLLRGHDEPGGGFISGLVAAVGFALYLFAFDAERTRQIMAMHPQVMLGLGLLFATLSGIPAIFMGQAFFTALWWPIDVPGLGEIKLSTPLIFDIGVYMVVLGSVMHIVLALAEAEE</sequence>
<organism evidence="9 10">
    <name type="scientific">Natronocella acetinitrilica</name>
    <dbReference type="NCBI Taxonomy" id="414046"/>
    <lineage>
        <taxon>Bacteria</taxon>
        <taxon>Pseudomonadati</taxon>
        <taxon>Pseudomonadota</taxon>
        <taxon>Gammaproteobacteria</taxon>
        <taxon>Chromatiales</taxon>
        <taxon>Ectothiorhodospiraceae</taxon>
        <taxon>Natronocella</taxon>
    </lineage>
</organism>
<dbReference type="RefSeq" id="WP_253483433.1">
    <property type="nucleotide sequence ID" value="NZ_JALJXV010000010.1"/>
</dbReference>
<feature type="transmembrane region" description="Helical" evidence="7">
    <location>
        <begin position="77"/>
        <end position="100"/>
    </location>
</feature>
<comment type="similarity">
    <text evidence="2">Belongs to the CPA3 antiporters (TC 2.A.63) subunit B family.</text>
</comment>
<keyword evidence="4 7" id="KW-0812">Transmembrane</keyword>
<dbReference type="Proteomes" id="UP001205843">
    <property type="component" value="Unassembled WGS sequence"/>
</dbReference>
<proteinExistence type="inferred from homology"/>
<dbReference type="EMBL" id="JALJXV010000010">
    <property type="protein sequence ID" value="MCP1676667.1"/>
    <property type="molecule type" value="Genomic_DNA"/>
</dbReference>
<evidence type="ECO:0000256" key="5">
    <source>
        <dbReference type="ARBA" id="ARBA00022989"/>
    </source>
</evidence>
<feature type="domain" description="Na+/H+ antiporter MnhB subunit-related protein" evidence="8">
    <location>
        <begin position="8"/>
        <end position="131"/>
    </location>
</feature>
<evidence type="ECO:0000256" key="6">
    <source>
        <dbReference type="ARBA" id="ARBA00023136"/>
    </source>
</evidence>
<dbReference type="InterPro" id="IPR007182">
    <property type="entry name" value="MnhB"/>
</dbReference>
<feature type="transmembrane region" description="Helical" evidence="7">
    <location>
        <begin position="12"/>
        <end position="31"/>
    </location>
</feature>
<dbReference type="NCBIfam" id="NF009163">
    <property type="entry name" value="PRK12509.1"/>
    <property type="match status" value="1"/>
</dbReference>
<evidence type="ECO:0000313" key="9">
    <source>
        <dbReference type="EMBL" id="MCP1676667.1"/>
    </source>
</evidence>
<keyword evidence="5 7" id="KW-1133">Transmembrane helix</keyword>
<dbReference type="PANTHER" id="PTHR33932:SF4">
    <property type="entry name" value="NA(+)_H(+) ANTIPORTER SUBUNIT B"/>
    <property type="match status" value="1"/>
</dbReference>
<evidence type="ECO:0000313" key="10">
    <source>
        <dbReference type="Proteomes" id="UP001205843"/>
    </source>
</evidence>
<dbReference type="Pfam" id="PF04039">
    <property type="entry name" value="MnhB"/>
    <property type="match status" value="1"/>
</dbReference>
<comment type="caution">
    <text evidence="9">The sequence shown here is derived from an EMBL/GenBank/DDBJ whole genome shotgun (WGS) entry which is preliminary data.</text>
</comment>
<name>A0AAE3G753_9GAMM</name>
<feature type="transmembrane region" description="Helical" evidence="7">
    <location>
        <begin position="120"/>
        <end position="138"/>
    </location>
</feature>
<evidence type="ECO:0000256" key="3">
    <source>
        <dbReference type="ARBA" id="ARBA00022475"/>
    </source>
</evidence>
<keyword evidence="10" id="KW-1185">Reference proteome</keyword>
<evidence type="ECO:0000256" key="4">
    <source>
        <dbReference type="ARBA" id="ARBA00022692"/>
    </source>
</evidence>
<protein>
    <submittedName>
        <fullName evidence="9">Multicomponent Na+:H+ antiporter subunit B</fullName>
    </submittedName>
</protein>
<keyword evidence="3" id="KW-1003">Cell membrane</keyword>
<evidence type="ECO:0000256" key="2">
    <source>
        <dbReference type="ARBA" id="ARBA00009425"/>
    </source>
</evidence>
<evidence type="ECO:0000259" key="8">
    <source>
        <dbReference type="Pfam" id="PF04039"/>
    </source>
</evidence>
<evidence type="ECO:0000256" key="1">
    <source>
        <dbReference type="ARBA" id="ARBA00004651"/>
    </source>
</evidence>